<feature type="region of interest" description="Disordered" evidence="1">
    <location>
        <begin position="1"/>
        <end position="39"/>
    </location>
</feature>
<proteinExistence type="predicted"/>
<feature type="region of interest" description="Disordered" evidence="1">
    <location>
        <begin position="80"/>
        <end position="99"/>
    </location>
</feature>
<dbReference type="SUPFAM" id="SSF53720">
    <property type="entry name" value="ALDH-like"/>
    <property type="match status" value="1"/>
</dbReference>
<evidence type="ECO:0000256" key="1">
    <source>
        <dbReference type="SAM" id="MobiDB-lite"/>
    </source>
</evidence>
<protein>
    <recommendedName>
        <fullName evidence="4">Aldehyde dehydrogenase domain-containing protein</fullName>
    </recommendedName>
</protein>
<name>A0ABU4NWJ4_9ACTN</name>
<dbReference type="InterPro" id="IPR016163">
    <property type="entry name" value="Ald_DH_C"/>
</dbReference>
<gene>
    <name evidence="2" type="ORF">PV662_44220</name>
</gene>
<reference evidence="2 3" key="1">
    <citation type="journal article" date="2023" name="Microb. Genom.">
        <title>Mesoterricola silvestris gen. nov., sp. nov., Mesoterricola sediminis sp. nov., Geothrix oryzae sp. nov., Geothrix edaphica sp. nov., Geothrix rubra sp. nov., and Geothrix limicola sp. nov., six novel members of Acidobacteriota isolated from soils.</title>
        <authorList>
            <person name="Weisberg A.J."/>
            <person name="Pearce E."/>
            <person name="Kramer C.G."/>
            <person name="Chang J.H."/>
            <person name="Clarke C.R."/>
        </authorList>
    </citation>
    <scope>NUCLEOTIDE SEQUENCE [LARGE SCALE GENOMIC DNA]</scope>
    <source>
        <strain evidence="2 3">ID09-01A</strain>
    </source>
</reference>
<evidence type="ECO:0000313" key="2">
    <source>
        <dbReference type="EMBL" id="MDX3706572.1"/>
    </source>
</evidence>
<dbReference type="InterPro" id="IPR016161">
    <property type="entry name" value="Ald_DH/histidinol_DH"/>
</dbReference>
<dbReference type="EMBL" id="JARAYU010000030">
    <property type="protein sequence ID" value="MDX3706572.1"/>
    <property type="molecule type" value="Genomic_DNA"/>
</dbReference>
<feature type="compositionally biased region" description="Polar residues" evidence="1">
    <location>
        <begin position="1"/>
        <end position="11"/>
    </location>
</feature>
<evidence type="ECO:0008006" key="4">
    <source>
        <dbReference type="Google" id="ProtNLM"/>
    </source>
</evidence>
<sequence>MRSTAGSSTRQAGAVRQARTPRRLTAGEGRTGDGEDVVDLDPARPREAVAIGQLVTEHVLAPVAAAALARMGVGVLGTNSETAGADPHMPFGGVEQRAYGPQGQGRAACGFLTRTRAVYLRGSARSQWWRSCG</sequence>
<keyword evidence="3" id="KW-1185">Reference proteome</keyword>
<comment type="caution">
    <text evidence="2">The sequence shown here is derived from an EMBL/GenBank/DDBJ whole genome shotgun (WGS) entry which is preliminary data.</text>
</comment>
<evidence type="ECO:0000313" key="3">
    <source>
        <dbReference type="Proteomes" id="UP001271274"/>
    </source>
</evidence>
<dbReference type="Proteomes" id="UP001271274">
    <property type="component" value="Unassembled WGS sequence"/>
</dbReference>
<organism evidence="2 3">
    <name type="scientific">Streptomyces europaeiscabiei</name>
    <dbReference type="NCBI Taxonomy" id="146819"/>
    <lineage>
        <taxon>Bacteria</taxon>
        <taxon>Bacillati</taxon>
        <taxon>Actinomycetota</taxon>
        <taxon>Actinomycetes</taxon>
        <taxon>Kitasatosporales</taxon>
        <taxon>Streptomycetaceae</taxon>
        <taxon>Streptomyces</taxon>
    </lineage>
</organism>
<dbReference type="Gene3D" id="3.40.309.10">
    <property type="entry name" value="Aldehyde Dehydrogenase, Chain A, domain 2"/>
    <property type="match status" value="1"/>
</dbReference>
<accession>A0ABU4NWJ4</accession>
<dbReference type="RefSeq" id="WP_060893418.1">
    <property type="nucleotide sequence ID" value="NZ_JARAUT010000043.1"/>
</dbReference>